<feature type="signal peptide" evidence="2">
    <location>
        <begin position="1"/>
        <end position="21"/>
    </location>
</feature>
<name>A0A2K6G3U0_PROCO</name>
<evidence type="ECO:0000256" key="1">
    <source>
        <dbReference type="SAM" id="MobiDB-lite"/>
    </source>
</evidence>
<dbReference type="Proteomes" id="UP000233160">
    <property type="component" value="Unassembled WGS sequence"/>
</dbReference>
<sequence length="93" mass="9896">MSPSGRLCLLTIVGLILPTRGQTLQEATPISPDPTTEDIHILTPIPDTGHPELQPTPRPPAWPADGGRAAVRVTHLLSTLTASSFFCLHTAPQ</sequence>
<evidence type="ECO:0000313" key="3">
    <source>
        <dbReference type="Ensembl" id="ENSPCOP00000020896.1"/>
    </source>
</evidence>
<keyword evidence="4" id="KW-1185">Reference proteome</keyword>
<protein>
    <recommendedName>
        <fullName evidence="5">FXYD domain-containing ion transport regulator</fullName>
    </recommendedName>
</protein>
<evidence type="ECO:0008006" key="5">
    <source>
        <dbReference type="Google" id="ProtNLM"/>
    </source>
</evidence>
<feature type="region of interest" description="Disordered" evidence="1">
    <location>
        <begin position="45"/>
        <end position="66"/>
    </location>
</feature>
<keyword evidence="2" id="KW-0732">Signal</keyword>
<accession>A0A2K6G3U0</accession>
<dbReference type="Ensembl" id="ENSPCOT00000031553.1">
    <property type="protein sequence ID" value="ENSPCOP00000020896.1"/>
    <property type="gene ID" value="ENSPCOG00000022433.1"/>
</dbReference>
<evidence type="ECO:0000313" key="4">
    <source>
        <dbReference type="Proteomes" id="UP000233160"/>
    </source>
</evidence>
<reference evidence="3" key="2">
    <citation type="submission" date="2025-09" db="UniProtKB">
        <authorList>
            <consortium name="Ensembl"/>
        </authorList>
    </citation>
    <scope>IDENTIFICATION</scope>
</reference>
<organism evidence="3 4">
    <name type="scientific">Propithecus coquereli</name>
    <name type="common">Coquerel's sifaka</name>
    <name type="synonym">Propithecus verreauxi coquereli</name>
    <dbReference type="NCBI Taxonomy" id="379532"/>
    <lineage>
        <taxon>Eukaryota</taxon>
        <taxon>Metazoa</taxon>
        <taxon>Chordata</taxon>
        <taxon>Craniata</taxon>
        <taxon>Vertebrata</taxon>
        <taxon>Euteleostomi</taxon>
        <taxon>Mammalia</taxon>
        <taxon>Eutheria</taxon>
        <taxon>Euarchontoglires</taxon>
        <taxon>Primates</taxon>
        <taxon>Strepsirrhini</taxon>
        <taxon>Lemuriformes</taxon>
        <taxon>Indriidae</taxon>
        <taxon>Propithecus</taxon>
    </lineage>
</organism>
<feature type="chain" id="PRO_5014343946" description="FXYD domain-containing ion transport regulator" evidence="2">
    <location>
        <begin position="22"/>
        <end position="93"/>
    </location>
</feature>
<proteinExistence type="predicted"/>
<dbReference type="AlphaFoldDB" id="A0A2K6G3U0"/>
<dbReference type="GeneTree" id="ENSGT00990000203831"/>
<evidence type="ECO:0000256" key="2">
    <source>
        <dbReference type="SAM" id="SignalP"/>
    </source>
</evidence>
<reference evidence="3" key="1">
    <citation type="submission" date="2025-08" db="UniProtKB">
        <authorList>
            <consortium name="Ensembl"/>
        </authorList>
    </citation>
    <scope>IDENTIFICATION</scope>
</reference>